<dbReference type="SUPFAM" id="SSF48452">
    <property type="entry name" value="TPR-like"/>
    <property type="match status" value="1"/>
</dbReference>
<name>A0A4Q1SFS2_9BACT</name>
<dbReference type="InterPro" id="IPR011990">
    <property type="entry name" value="TPR-like_helical_dom_sf"/>
</dbReference>
<sequence length="397" mass="44525">MSTVPVEKQIETRATARPVTAALESAASFHRSGDAAAAEALYREILAADPRHSEANHNLGVLLIQLRRACEALPHLKAALDGEPERPLYWRSCVEGLMQAGGPTEALRFMREAGDRGVPKEFAAAMIGRLEVLVKRIGERPGAWMPDLHGEVYTRVLKRLHETLRPQTYLEIGVETGATLALARCASIGIDPRFQFSNMDVVRQIVAKPSLMLYQMASDAFFDRWHPAELLGSPIDFAFLDGMHHCEYLLRDFLNTERYCLPGSVIALHDCLPLELPMAERARNLEALDPQRQTMWAGDVWRTALLLKRRRPELRMTVLDAAPTGLVLVSNLDPQYQPIVSCEDWVEEMLSWSLEEITLAGYYREMGVEPEIHLRSPEQLLARVRADGSSDRSSHVG</sequence>
<dbReference type="Pfam" id="PF14559">
    <property type="entry name" value="TPR_19"/>
    <property type="match status" value="1"/>
</dbReference>
<dbReference type="Pfam" id="PF13578">
    <property type="entry name" value="Methyltransf_24"/>
    <property type="match status" value="1"/>
</dbReference>
<dbReference type="Gene3D" id="1.25.40.10">
    <property type="entry name" value="Tetratricopeptide repeat domain"/>
    <property type="match status" value="1"/>
</dbReference>
<dbReference type="Gene3D" id="3.40.50.150">
    <property type="entry name" value="Vaccinia Virus protein VP39"/>
    <property type="match status" value="1"/>
</dbReference>
<dbReference type="EMBL" id="SDMK01000001">
    <property type="protein sequence ID" value="RXS96418.1"/>
    <property type="molecule type" value="Genomic_DNA"/>
</dbReference>
<dbReference type="AlphaFoldDB" id="A0A4Q1SFS2"/>
<proteinExistence type="predicted"/>
<protein>
    <submittedName>
        <fullName evidence="1">Uncharacterized protein</fullName>
    </submittedName>
</protein>
<keyword evidence="2" id="KW-1185">Reference proteome</keyword>
<gene>
    <name evidence="1" type="ORF">ESZ00_00165</name>
</gene>
<evidence type="ECO:0000313" key="1">
    <source>
        <dbReference type="EMBL" id="RXS96418.1"/>
    </source>
</evidence>
<dbReference type="Proteomes" id="UP000290253">
    <property type="component" value="Unassembled WGS sequence"/>
</dbReference>
<dbReference type="RefSeq" id="WP_129206167.1">
    <property type="nucleotide sequence ID" value="NZ_BMGU01000001.1"/>
</dbReference>
<accession>A0A4Q1SFS2</accession>
<dbReference type="SUPFAM" id="SSF53335">
    <property type="entry name" value="S-adenosyl-L-methionine-dependent methyltransferases"/>
    <property type="match status" value="1"/>
</dbReference>
<reference evidence="1 2" key="1">
    <citation type="journal article" date="2016" name="Int. J. Syst. Evol. Microbiol.">
        <title>Acidipila dinghuensis sp. nov., an acidobacterium isolated from forest soil.</title>
        <authorList>
            <person name="Jiang Y.W."/>
            <person name="Wang J."/>
            <person name="Chen M.H."/>
            <person name="Lv Y.Y."/>
            <person name="Qiu L.H."/>
        </authorList>
    </citation>
    <scope>NUCLEOTIDE SEQUENCE [LARGE SCALE GENOMIC DNA]</scope>
    <source>
        <strain evidence="1 2">DHOF10</strain>
    </source>
</reference>
<dbReference type="InterPro" id="IPR029063">
    <property type="entry name" value="SAM-dependent_MTases_sf"/>
</dbReference>
<comment type="caution">
    <text evidence="1">The sequence shown here is derived from an EMBL/GenBank/DDBJ whole genome shotgun (WGS) entry which is preliminary data.</text>
</comment>
<dbReference type="OrthoDB" id="101857at2"/>
<organism evidence="1 2">
    <name type="scientific">Silvibacterium dinghuense</name>
    <dbReference type="NCBI Taxonomy" id="1560006"/>
    <lineage>
        <taxon>Bacteria</taxon>
        <taxon>Pseudomonadati</taxon>
        <taxon>Acidobacteriota</taxon>
        <taxon>Terriglobia</taxon>
        <taxon>Terriglobales</taxon>
        <taxon>Acidobacteriaceae</taxon>
        <taxon>Silvibacterium</taxon>
    </lineage>
</organism>
<evidence type="ECO:0000313" key="2">
    <source>
        <dbReference type="Proteomes" id="UP000290253"/>
    </source>
</evidence>